<dbReference type="RefSeq" id="WP_101028620.1">
    <property type="nucleotide sequence ID" value="NZ_CABMMZ010000028.1"/>
</dbReference>
<proteinExistence type="predicted"/>
<protein>
    <submittedName>
        <fullName evidence="2">Polysaccharide pyruvyl transferase CsaB</fullName>
    </submittedName>
</protein>
<evidence type="ECO:0000313" key="2">
    <source>
        <dbReference type="EMBL" id="PKD32319.1"/>
    </source>
</evidence>
<dbReference type="AlphaFoldDB" id="A0A2N0UZA9"/>
<evidence type="ECO:0000313" key="3">
    <source>
        <dbReference type="Proteomes" id="UP000233425"/>
    </source>
</evidence>
<keyword evidence="3" id="KW-1185">Reference proteome</keyword>
<dbReference type="PANTHER" id="PTHR36836">
    <property type="entry name" value="COLANIC ACID BIOSYNTHESIS PROTEIN WCAK"/>
    <property type="match status" value="1"/>
</dbReference>
<dbReference type="Proteomes" id="UP000233425">
    <property type="component" value="Unassembled WGS sequence"/>
</dbReference>
<dbReference type="InterPro" id="IPR007345">
    <property type="entry name" value="Polysacch_pyruvyl_Trfase"/>
</dbReference>
<organism evidence="2 3">
    <name type="scientific">Ruminococcus bromii</name>
    <dbReference type="NCBI Taxonomy" id="40518"/>
    <lineage>
        <taxon>Bacteria</taxon>
        <taxon>Bacillati</taxon>
        <taxon>Bacillota</taxon>
        <taxon>Clostridia</taxon>
        <taxon>Eubacteriales</taxon>
        <taxon>Oscillospiraceae</taxon>
        <taxon>Ruminococcus</taxon>
    </lineage>
</organism>
<dbReference type="EMBL" id="NNSR01000028">
    <property type="protein sequence ID" value="PKD32319.1"/>
    <property type="molecule type" value="Genomic_DNA"/>
</dbReference>
<reference evidence="2" key="1">
    <citation type="journal article" date="2018" name="Environ. Microbiol.">
        <title>Sporulation capability and amylosome conservation among diverse human colonic and rumen isolates of the keystone starch-degrader Ruminococcus bromii.</title>
        <authorList>
            <person name="Mukhopadhya I."/>
            <person name="Morais S."/>
            <person name="Laverde-Gomez J."/>
            <person name="Sheridan P.O."/>
            <person name="Walker A.W."/>
            <person name="Kelly W."/>
            <person name="Klieve A.V."/>
            <person name="Ouwerkerk D."/>
            <person name="Duncan S.H."/>
            <person name="Louis P."/>
            <person name="Koropatkin N."/>
            <person name="Cockburn D."/>
            <person name="Kibler R."/>
            <person name="Cooper P.J."/>
            <person name="Sandoval C."/>
            <person name="Crost E."/>
            <person name="Juge N."/>
            <person name="Bayer E.A."/>
            <person name="Flint H.J."/>
        </authorList>
    </citation>
    <scope>NUCLEOTIDE SEQUENCE [LARGE SCALE GENOMIC DNA]</scope>
    <source>
        <strain evidence="2">ATCC 27255</strain>
    </source>
</reference>
<dbReference type="Pfam" id="PF04230">
    <property type="entry name" value="PS_pyruv_trans"/>
    <property type="match status" value="1"/>
</dbReference>
<gene>
    <name evidence="2" type="ORF">RBATCC27255_00529</name>
</gene>
<evidence type="ECO:0000259" key="1">
    <source>
        <dbReference type="Pfam" id="PF04230"/>
    </source>
</evidence>
<sequence length="392" mass="45991">MRKIVITGGELQNKGAQSMVFICVSELHKRFPNHEIFVISDFYTDSKQEKIFCFNIRTFGTVVDVIRKNNLKQKIYYMIKGYDKKENEKQNEFFRDVDLMIDISGYGLGDAWNKYEIEHYLYRIECAKYFGIKVYLMPQSFGPFKTFDKSLLKRTKKALEYASTIYARERQGYDLLIEKFKLKNVKISYDLVLNNKSVDLNSVYKNIPMSCDFNVKTNSIAIIPNVRNSVVCSEKILLEAYKSLIDKFIVYGKNVYILRHSNSDIDICDKIFKMFHNNNVFLIEQELSCVEFSNIVNKFDFVVASRFHSVVHSYKNAVPCLTMGWAVKYLELHKLFHQEKYCFDVRNNFDISKLLSAAEDLLNNHSNQSEIISKELNQVQKHNIFDDINLEN</sequence>
<dbReference type="GO" id="GO:0016740">
    <property type="term" value="F:transferase activity"/>
    <property type="evidence" value="ECO:0007669"/>
    <property type="project" value="UniProtKB-KW"/>
</dbReference>
<comment type="caution">
    <text evidence="2">The sequence shown here is derived from an EMBL/GenBank/DDBJ whole genome shotgun (WGS) entry which is preliminary data.</text>
</comment>
<name>A0A2N0UZA9_9FIRM</name>
<feature type="domain" description="Polysaccharide pyruvyl transferase" evidence="1">
    <location>
        <begin position="13"/>
        <end position="325"/>
    </location>
</feature>
<keyword evidence="2" id="KW-0808">Transferase</keyword>
<dbReference type="PANTHER" id="PTHR36836:SF1">
    <property type="entry name" value="COLANIC ACID BIOSYNTHESIS PROTEIN WCAK"/>
    <property type="match status" value="1"/>
</dbReference>
<accession>A0A2N0UZA9</accession>